<dbReference type="EMBL" id="BKCJ010001404">
    <property type="protein sequence ID" value="GEU41192.1"/>
    <property type="molecule type" value="Genomic_DNA"/>
</dbReference>
<dbReference type="Pfam" id="PF08284">
    <property type="entry name" value="RVP_2"/>
    <property type="match status" value="1"/>
</dbReference>
<dbReference type="InterPro" id="IPR050951">
    <property type="entry name" value="Retrovirus_Pol_polyprotein"/>
</dbReference>
<evidence type="ECO:0000259" key="10">
    <source>
        <dbReference type="Pfam" id="PF17917"/>
    </source>
</evidence>
<dbReference type="GO" id="GO:0004519">
    <property type="term" value="F:endonuclease activity"/>
    <property type="evidence" value="ECO:0007669"/>
    <property type="project" value="UniProtKB-KW"/>
</dbReference>
<proteinExistence type="predicted"/>
<feature type="region of interest" description="Disordered" evidence="9">
    <location>
        <begin position="38"/>
        <end position="62"/>
    </location>
</feature>
<dbReference type="InterPro" id="IPR041577">
    <property type="entry name" value="RT_RNaseH_2"/>
</dbReference>
<evidence type="ECO:0000256" key="4">
    <source>
        <dbReference type="ARBA" id="ARBA00022722"/>
    </source>
</evidence>
<keyword evidence="2" id="KW-0808">Transferase</keyword>
<feature type="domain" description="Reverse transcriptase/retrotransposon-derived protein RNase H-like" evidence="11">
    <location>
        <begin position="389"/>
        <end position="441"/>
    </location>
</feature>
<evidence type="ECO:0000256" key="2">
    <source>
        <dbReference type="ARBA" id="ARBA00022679"/>
    </source>
</evidence>
<comment type="caution">
    <text evidence="12">The sequence shown here is derived from an EMBL/GenBank/DDBJ whole genome shotgun (WGS) entry which is preliminary data.</text>
</comment>
<dbReference type="Gene3D" id="3.30.70.270">
    <property type="match status" value="2"/>
</dbReference>
<evidence type="ECO:0000313" key="12">
    <source>
        <dbReference type="EMBL" id="GEU41192.1"/>
    </source>
</evidence>
<evidence type="ECO:0000256" key="6">
    <source>
        <dbReference type="ARBA" id="ARBA00022801"/>
    </source>
</evidence>
<protein>
    <recommendedName>
        <fullName evidence="1">RNA-directed DNA polymerase</fullName>
        <ecNumber evidence="1">2.7.7.49</ecNumber>
    </recommendedName>
</protein>
<dbReference type="EC" id="2.7.7.49" evidence="1"/>
<keyword evidence="6" id="KW-0378">Hydrolase</keyword>
<dbReference type="CDD" id="cd00303">
    <property type="entry name" value="retropepsin_like"/>
    <property type="match status" value="1"/>
</dbReference>
<evidence type="ECO:0000256" key="8">
    <source>
        <dbReference type="ARBA" id="ARBA00023268"/>
    </source>
</evidence>
<reference evidence="12" key="1">
    <citation type="journal article" date="2019" name="Sci. Rep.">
        <title>Draft genome of Tanacetum cinerariifolium, the natural source of mosquito coil.</title>
        <authorList>
            <person name="Yamashiro T."/>
            <person name="Shiraishi A."/>
            <person name="Satake H."/>
            <person name="Nakayama K."/>
        </authorList>
    </citation>
    <scope>NUCLEOTIDE SEQUENCE</scope>
</reference>
<dbReference type="PANTHER" id="PTHR37984:SF5">
    <property type="entry name" value="PROTEIN NYNRIN-LIKE"/>
    <property type="match status" value="1"/>
</dbReference>
<dbReference type="SUPFAM" id="SSF56672">
    <property type="entry name" value="DNA/RNA polymerases"/>
    <property type="match status" value="1"/>
</dbReference>
<dbReference type="Pfam" id="PF17919">
    <property type="entry name" value="RT_RNaseH_2"/>
    <property type="match status" value="1"/>
</dbReference>
<dbReference type="InterPro" id="IPR021109">
    <property type="entry name" value="Peptidase_aspartic_dom_sf"/>
</dbReference>
<dbReference type="GO" id="GO:0016787">
    <property type="term" value="F:hydrolase activity"/>
    <property type="evidence" value="ECO:0007669"/>
    <property type="project" value="UniProtKB-KW"/>
</dbReference>
<dbReference type="Pfam" id="PF17917">
    <property type="entry name" value="RT_RNaseH"/>
    <property type="match status" value="1"/>
</dbReference>
<name>A0A6L2JXA9_TANCI</name>
<dbReference type="FunFam" id="3.30.70.270:FF:000026">
    <property type="entry name" value="Transposon Ty3-G Gag-Pol polyprotein"/>
    <property type="match status" value="1"/>
</dbReference>
<organism evidence="12">
    <name type="scientific">Tanacetum cinerariifolium</name>
    <name type="common">Dalmatian daisy</name>
    <name type="synonym">Chrysanthemum cinerariifolium</name>
    <dbReference type="NCBI Taxonomy" id="118510"/>
    <lineage>
        <taxon>Eukaryota</taxon>
        <taxon>Viridiplantae</taxon>
        <taxon>Streptophyta</taxon>
        <taxon>Embryophyta</taxon>
        <taxon>Tracheophyta</taxon>
        <taxon>Spermatophyta</taxon>
        <taxon>Magnoliopsida</taxon>
        <taxon>eudicotyledons</taxon>
        <taxon>Gunneridae</taxon>
        <taxon>Pentapetalae</taxon>
        <taxon>asterids</taxon>
        <taxon>campanulids</taxon>
        <taxon>Asterales</taxon>
        <taxon>Asteraceae</taxon>
        <taxon>Asteroideae</taxon>
        <taxon>Anthemideae</taxon>
        <taxon>Anthemidinae</taxon>
        <taxon>Tanacetum</taxon>
    </lineage>
</organism>
<sequence>MPITRTRASRTREGVNEQINHRLAGALGAHDVARNLKPLIGGGGEQEEVNGSGGNGNRGNGNEVNGNSALTWWNSHNITNRIEAASTMSWVELMKLMTEELVLLCTRMVPNEEDKVKRFVGGLPNNILGNVIAVEPTKLQDAIRIANNLMDQKLKGYAGIVENKRRLENNPRPYTVRCGNCKRFSHMTRDCADRSFVSSTFSALLDVAPSTLNTSYAIELVDERILETNVVLRGCTLGLLGHPFNIDLMPVELGSFDIIIGMDLLANYHELIVCDEKVVCIRYEDEVLIIQGDDCDGENRFVIVFIDDILIYSKSIKEHEGHLKLILSEGIHVDLAKIESIKDWASPKTSTRIRQFLGLVGYYRRFIKGFSKIARPIMKLNQKSVKFDWGEKAEVAFHLLKQKLCSAPILALPEGSENFVVYCDASHKGLGAVLMEKEKVIAYRHYMYGTKCIVFTDHKSLQHILDQKELNIRQRRWLELLSDYNCEIQYHPGKENMVSDALIRKERSKSLRVRA</sequence>
<keyword evidence="5" id="KW-0255">Endonuclease</keyword>
<keyword evidence="8" id="KW-0511">Multifunctional enzyme</keyword>
<dbReference type="InterPro" id="IPR043502">
    <property type="entry name" value="DNA/RNA_pol_sf"/>
</dbReference>
<keyword evidence="3" id="KW-0548">Nucleotidyltransferase</keyword>
<evidence type="ECO:0000256" key="5">
    <source>
        <dbReference type="ARBA" id="ARBA00022759"/>
    </source>
</evidence>
<evidence type="ECO:0000259" key="11">
    <source>
        <dbReference type="Pfam" id="PF17919"/>
    </source>
</evidence>
<evidence type="ECO:0000256" key="3">
    <source>
        <dbReference type="ARBA" id="ARBA00022695"/>
    </source>
</evidence>
<gene>
    <name evidence="12" type="ORF">Tci_013170</name>
</gene>
<dbReference type="Gene3D" id="2.40.70.10">
    <property type="entry name" value="Acid Proteases"/>
    <property type="match status" value="1"/>
</dbReference>
<keyword evidence="4" id="KW-0540">Nuclease</keyword>
<dbReference type="PANTHER" id="PTHR37984">
    <property type="entry name" value="PROTEIN CBG26694"/>
    <property type="match status" value="1"/>
</dbReference>
<dbReference type="InterPro" id="IPR043128">
    <property type="entry name" value="Rev_trsase/Diguanyl_cyclase"/>
</dbReference>
<accession>A0A6L2JXA9</accession>
<dbReference type="GO" id="GO:0003964">
    <property type="term" value="F:RNA-directed DNA polymerase activity"/>
    <property type="evidence" value="ECO:0007669"/>
    <property type="project" value="UniProtKB-KW"/>
</dbReference>
<evidence type="ECO:0000256" key="7">
    <source>
        <dbReference type="ARBA" id="ARBA00022918"/>
    </source>
</evidence>
<dbReference type="InterPro" id="IPR041373">
    <property type="entry name" value="RT_RNaseH"/>
</dbReference>
<evidence type="ECO:0000256" key="9">
    <source>
        <dbReference type="SAM" id="MobiDB-lite"/>
    </source>
</evidence>
<feature type="domain" description="Reverse transcriptase RNase H-like" evidence="10">
    <location>
        <begin position="442"/>
        <end position="484"/>
    </location>
</feature>
<dbReference type="AlphaFoldDB" id="A0A6L2JXA9"/>
<dbReference type="CDD" id="cd09274">
    <property type="entry name" value="RNase_HI_RT_Ty3"/>
    <property type="match status" value="1"/>
</dbReference>
<evidence type="ECO:0000256" key="1">
    <source>
        <dbReference type="ARBA" id="ARBA00012493"/>
    </source>
</evidence>
<keyword evidence="7 12" id="KW-0695">RNA-directed DNA polymerase</keyword>